<dbReference type="InterPro" id="IPR016084">
    <property type="entry name" value="Haem_Oase-like_multi-hlx"/>
</dbReference>
<dbReference type="EMBL" id="CP089982">
    <property type="protein sequence ID" value="WXA95576.1"/>
    <property type="molecule type" value="Genomic_DNA"/>
</dbReference>
<accession>A0ABZ2KAB1</accession>
<dbReference type="Pfam" id="PF14518">
    <property type="entry name" value="Haem_oxygenas_2"/>
    <property type="match status" value="1"/>
</dbReference>
<dbReference type="Gene3D" id="1.20.910.10">
    <property type="entry name" value="Heme oxygenase-like"/>
    <property type="match status" value="1"/>
</dbReference>
<dbReference type="Proteomes" id="UP001379533">
    <property type="component" value="Chromosome"/>
</dbReference>
<dbReference type="RefSeq" id="WP_394846181.1">
    <property type="nucleotide sequence ID" value="NZ_CP089982.1"/>
</dbReference>
<keyword evidence="4" id="KW-1185">Reference proteome</keyword>
<dbReference type="SUPFAM" id="SSF48613">
    <property type="entry name" value="Heme oxygenase-like"/>
    <property type="match status" value="1"/>
</dbReference>
<dbReference type="PANTHER" id="PTHR40279:SF3">
    <property type="entry name" value="4-AMINOBENZOATE SYNTHASE"/>
    <property type="match status" value="1"/>
</dbReference>
<evidence type="ECO:0000313" key="3">
    <source>
        <dbReference type="EMBL" id="WXA95576.1"/>
    </source>
</evidence>
<dbReference type="InterPro" id="IPR039068">
    <property type="entry name" value="PqqC-like"/>
</dbReference>
<dbReference type="Pfam" id="PF11991">
    <property type="entry name" value="Trp_DMAT"/>
    <property type="match status" value="1"/>
</dbReference>
<proteinExistence type="predicted"/>
<organism evidence="3 4">
    <name type="scientific">Pendulispora brunnea</name>
    <dbReference type="NCBI Taxonomy" id="2905690"/>
    <lineage>
        <taxon>Bacteria</taxon>
        <taxon>Pseudomonadati</taxon>
        <taxon>Myxococcota</taxon>
        <taxon>Myxococcia</taxon>
        <taxon>Myxococcales</taxon>
        <taxon>Sorangiineae</taxon>
        <taxon>Pendulisporaceae</taxon>
        <taxon>Pendulispora</taxon>
    </lineage>
</organism>
<sequence length="592" mass="65027">MQSGRASNERSLHAYGRDQLQRLWRATHRSDAPDRVLQVFDALLPINAVPKGWDSFVSDDHSPYEFSLLLGGAQPEIRVLAEPLPPRDPTTRLTMGHLLECGLAAAETLRRDFGADLSRFQAVADLFLPKHGAHGSFLVWFAASFDAQGTPSFKAYFNPQVHGPHEAPRLVEEMLHRLGFPGAWSTVVRAMPRGPYLDELRFVSLDLVAGHEARVKVYGFHRQGTLHDLVRVAGAVPNATPELVESFCGMLSGGHGILSERAPASCLAFVGGHAVPRTVTSYIPIRAFAGDDADARARLVRAMSALGMAPAPFESALESLATRPLDAGSGLIAWAGLRTGRAPRVNVYFAPTALGDAVRHPTVAPSADSDCPSVVIRHCEGAPITTHPLLQRIQREPHDLRKLALLMLNVRRAITRDFARRLARIVATVEEDGIRSILVKQLNDELGDGDPTRLHKDLFERFIIGLMPWLPSPITDEVLAPGAAFARVQDELYCERSPYEGLGAALIMEVYGKQFDLFVGEQFRRASDPLPPDVLEWLTLHEALELEHVDEATVLARFIPAGRKSRLAARGARELADAAWAFLDGTYHVCYP</sequence>
<reference evidence="3 4" key="1">
    <citation type="submission" date="2021-12" db="EMBL/GenBank/DDBJ databases">
        <title>Discovery of the Pendulisporaceae a myxobacterial family with distinct sporulation behavior and unique specialized metabolism.</title>
        <authorList>
            <person name="Garcia R."/>
            <person name="Popoff A."/>
            <person name="Bader C.D."/>
            <person name="Loehr J."/>
            <person name="Walesch S."/>
            <person name="Walt C."/>
            <person name="Boldt J."/>
            <person name="Bunk B."/>
            <person name="Haeckl F.J.F.P.J."/>
            <person name="Gunesch A.P."/>
            <person name="Birkelbach J."/>
            <person name="Nuebel U."/>
            <person name="Pietschmann T."/>
            <person name="Bach T."/>
            <person name="Mueller R."/>
        </authorList>
    </citation>
    <scope>NUCLEOTIDE SEQUENCE [LARGE SCALE GENOMIC DNA]</scope>
    <source>
        <strain evidence="3 4">MSr12523</strain>
    </source>
</reference>
<evidence type="ECO:0000256" key="2">
    <source>
        <dbReference type="ARBA" id="ARBA00023002"/>
    </source>
</evidence>
<dbReference type="InterPro" id="IPR017795">
    <property type="entry name" value="ABBA_NscD-like"/>
</dbReference>
<protein>
    <submittedName>
        <fullName evidence="3">Iron-containing redox enzyme family protein</fullName>
    </submittedName>
</protein>
<name>A0ABZ2KAB1_9BACT</name>
<evidence type="ECO:0000313" key="4">
    <source>
        <dbReference type="Proteomes" id="UP001379533"/>
    </source>
</evidence>
<dbReference type="SMART" id="SM01236">
    <property type="entry name" value="Haem_oxygenase_2"/>
    <property type="match status" value="1"/>
</dbReference>
<dbReference type="PANTHER" id="PTHR40279">
    <property type="entry name" value="PQQC-LIKE PROTEIN"/>
    <property type="match status" value="1"/>
</dbReference>
<dbReference type="SFLD" id="SFLDG01162">
    <property type="entry name" value="I"/>
    <property type="match status" value="1"/>
</dbReference>
<gene>
    <name evidence="3" type="ORF">LZC95_01800</name>
</gene>
<keyword evidence="2" id="KW-0560">Oxidoreductase</keyword>
<dbReference type="InterPro" id="IPR033964">
    <property type="entry name" value="ABBA"/>
</dbReference>
<evidence type="ECO:0000256" key="1">
    <source>
        <dbReference type="ARBA" id="ARBA00022679"/>
    </source>
</evidence>
<dbReference type="SFLD" id="SFLDS00036">
    <property type="entry name" value="Aromatic_Prenyltransferase"/>
    <property type="match status" value="1"/>
</dbReference>
<keyword evidence="1" id="KW-0808">Transferase</keyword>